<feature type="coiled-coil region" evidence="1">
    <location>
        <begin position="208"/>
        <end position="235"/>
    </location>
</feature>
<name>A0A1A9ZS68_GLOPL</name>
<keyword evidence="1" id="KW-0175">Coiled coil</keyword>
<keyword evidence="3" id="KW-1133">Transmembrane helix</keyword>
<evidence type="ECO:0000313" key="6">
    <source>
        <dbReference type="Proteomes" id="UP000092445"/>
    </source>
</evidence>
<dbReference type="InterPro" id="IPR032011">
    <property type="entry name" value="DUF4794"/>
</dbReference>
<feature type="domain" description="DUF4794" evidence="4">
    <location>
        <begin position="71"/>
        <end position="244"/>
    </location>
</feature>
<evidence type="ECO:0000256" key="3">
    <source>
        <dbReference type="SAM" id="Phobius"/>
    </source>
</evidence>
<evidence type="ECO:0000259" key="4">
    <source>
        <dbReference type="Pfam" id="PF16042"/>
    </source>
</evidence>
<keyword evidence="3" id="KW-0472">Membrane</keyword>
<dbReference type="EnsemblMetazoa" id="GPAI023345-RA">
    <property type="protein sequence ID" value="GPAI023345-PA"/>
    <property type="gene ID" value="GPAI023345"/>
</dbReference>
<feature type="region of interest" description="Disordered" evidence="2">
    <location>
        <begin position="176"/>
        <end position="202"/>
    </location>
</feature>
<organism evidence="5 6">
    <name type="scientific">Glossina pallidipes</name>
    <name type="common">Tsetse fly</name>
    <dbReference type="NCBI Taxonomy" id="7398"/>
    <lineage>
        <taxon>Eukaryota</taxon>
        <taxon>Metazoa</taxon>
        <taxon>Ecdysozoa</taxon>
        <taxon>Arthropoda</taxon>
        <taxon>Hexapoda</taxon>
        <taxon>Insecta</taxon>
        <taxon>Pterygota</taxon>
        <taxon>Neoptera</taxon>
        <taxon>Endopterygota</taxon>
        <taxon>Diptera</taxon>
        <taxon>Brachycera</taxon>
        <taxon>Muscomorpha</taxon>
        <taxon>Hippoboscoidea</taxon>
        <taxon>Glossinidae</taxon>
        <taxon>Glossina</taxon>
    </lineage>
</organism>
<proteinExistence type="predicted"/>
<keyword evidence="3" id="KW-0812">Transmembrane</keyword>
<dbReference type="VEuPathDB" id="VectorBase:GPAI023345"/>
<accession>A0A1A9ZS68</accession>
<evidence type="ECO:0000313" key="5">
    <source>
        <dbReference type="EnsemblMetazoa" id="GPAI023345-PA"/>
    </source>
</evidence>
<reference evidence="5" key="2">
    <citation type="submission" date="2020-05" db="UniProtKB">
        <authorList>
            <consortium name="EnsemblMetazoa"/>
        </authorList>
    </citation>
    <scope>IDENTIFICATION</scope>
    <source>
        <strain evidence="5">IAEA</strain>
    </source>
</reference>
<dbReference type="AlphaFoldDB" id="A0A1A9ZS68"/>
<evidence type="ECO:0000256" key="1">
    <source>
        <dbReference type="SAM" id="Coils"/>
    </source>
</evidence>
<dbReference type="Pfam" id="PF16042">
    <property type="entry name" value="DUF4794"/>
    <property type="match status" value="1"/>
</dbReference>
<evidence type="ECO:0000256" key="2">
    <source>
        <dbReference type="SAM" id="MobiDB-lite"/>
    </source>
</evidence>
<protein>
    <recommendedName>
        <fullName evidence="4">DUF4794 domain-containing protein</fullName>
    </recommendedName>
</protein>
<dbReference type="Proteomes" id="UP000092445">
    <property type="component" value="Unassembled WGS sequence"/>
</dbReference>
<sequence length="309" mass="33734">MVKQQFGFASALSPQIESFINNMKIFFSLWLMTMAGSLITAIPIKVVNPKLSSRQKQFSASASSLTSEQIGYPEAGFRPSVPFELPTERTPKAIIKNVDDITRRTTTLPEIGVINMSATVYGLPEELDDVFAIDAEVIPIPAGDFQLPHPKSDQNFISALGNGNSLDTDAIADLPATEQTSSTKSENKKTKQDPLTTYGAPDLNLTPKRDVETVIVEQMDENNSLEQQAASEARQIPAETYGVPELPDLNNELKGNLAEVGVQFTEILNPTSGKSARLVILPLQSSLYLGRLVLKSWENQRPTGSLSKL</sequence>
<reference evidence="6" key="1">
    <citation type="submission" date="2014-03" db="EMBL/GenBank/DDBJ databases">
        <authorList>
            <person name="Aksoy S."/>
            <person name="Warren W."/>
            <person name="Wilson R.K."/>
        </authorList>
    </citation>
    <scope>NUCLEOTIDE SEQUENCE [LARGE SCALE GENOMIC DNA]</scope>
    <source>
        <strain evidence="6">IAEA</strain>
    </source>
</reference>
<feature type="transmembrane region" description="Helical" evidence="3">
    <location>
        <begin position="25"/>
        <end position="47"/>
    </location>
</feature>
<keyword evidence="6" id="KW-1185">Reference proteome</keyword>